<dbReference type="InterPro" id="IPR013216">
    <property type="entry name" value="Methyltransf_11"/>
</dbReference>
<dbReference type="AlphaFoldDB" id="A0A1I7XR37"/>
<keyword evidence="1" id="KW-0489">Methyltransferase</keyword>
<dbReference type="InterPro" id="IPR029063">
    <property type="entry name" value="SAM-dependent_MTases_sf"/>
</dbReference>
<evidence type="ECO:0000313" key="7">
    <source>
        <dbReference type="WBParaSite" id="Hba_20265"/>
    </source>
</evidence>
<dbReference type="PANTHER" id="PTHR43464">
    <property type="entry name" value="METHYLTRANSFERASE"/>
    <property type="match status" value="1"/>
</dbReference>
<accession>A0A1I7XR37</accession>
<keyword evidence="4" id="KW-0949">S-adenosyl-L-methionine</keyword>
<dbReference type="WBParaSite" id="Hba_20265">
    <property type="protein sequence ID" value="Hba_20265"/>
    <property type="gene ID" value="Hba_20265"/>
</dbReference>
<dbReference type="PANTHER" id="PTHR43464:SF19">
    <property type="entry name" value="UBIQUINONE BIOSYNTHESIS O-METHYLTRANSFERASE, MITOCHONDRIAL"/>
    <property type="match status" value="1"/>
</dbReference>
<protein>
    <submittedName>
        <fullName evidence="7">Methyltransf_11 domain-containing protein</fullName>
    </submittedName>
</protein>
<dbReference type="NCBIfam" id="TIGR01983">
    <property type="entry name" value="UbiG"/>
    <property type="match status" value="1"/>
</dbReference>
<dbReference type="SUPFAM" id="SSF53335">
    <property type="entry name" value="S-adenosyl-L-methionine-dependent methyltransferases"/>
    <property type="match status" value="1"/>
</dbReference>
<name>A0A1I7XR37_HETBA</name>
<evidence type="ECO:0000256" key="3">
    <source>
        <dbReference type="ARBA" id="ARBA00022688"/>
    </source>
</evidence>
<reference evidence="7" key="1">
    <citation type="submission" date="2016-11" db="UniProtKB">
        <authorList>
            <consortium name="WormBaseParasite"/>
        </authorList>
    </citation>
    <scope>IDENTIFICATION</scope>
</reference>
<feature type="domain" description="Methyltransferase type 11" evidence="5">
    <location>
        <begin position="79"/>
        <end position="182"/>
    </location>
</feature>
<dbReference type="Gene3D" id="3.40.50.150">
    <property type="entry name" value="Vaccinia Virus protein VP39"/>
    <property type="match status" value="1"/>
</dbReference>
<evidence type="ECO:0000313" key="6">
    <source>
        <dbReference type="Proteomes" id="UP000095283"/>
    </source>
</evidence>
<dbReference type="Pfam" id="PF08241">
    <property type="entry name" value="Methyltransf_11"/>
    <property type="match status" value="1"/>
</dbReference>
<keyword evidence="2" id="KW-0808">Transferase</keyword>
<evidence type="ECO:0000256" key="1">
    <source>
        <dbReference type="ARBA" id="ARBA00022603"/>
    </source>
</evidence>
<dbReference type="Proteomes" id="UP000095283">
    <property type="component" value="Unplaced"/>
</dbReference>
<dbReference type="GO" id="GO:0032259">
    <property type="term" value="P:methylation"/>
    <property type="evidence" value="ECO:0007669"/>
    <property type="project" value="UniProtKB-KW"/>
</dbReference>
<dbReference type="GO" id="GO:0005739">
    <property type="term" value="C:mitochondrion"/>
    <property type="evidence" value="ECO:0007669"/>
    <property type="project" value="TreeGrafter"/>
</dbReference>
<dbReference type="CDD" id="cd02440">
    <property type="entry name" value="AdoMet_MTases"/>
    <property type="match status" value="1"/>
</dbReference>
<dbReference type="GO" id="GO:0061542">
    <property type="term" value="F:3-demethylubiquinol 3-O-methyltransferase activity"/>
    <property type="evidence" value="ECO:0007669"/>
    <property type="project" value="InterPro"/>
</dbReference>
<dbReference type="GO" id="GO:0010420">
    <property type="term" value="F:polyprenyldihydroxybenzoate methyltransferase activity"/>
    <property type="evidence" value="ECO:0007669"/>
    <property type="project" value="InterPro"/>
</dbReference>
<keyword evidence="3" id="KW-0831">Ubiquinone biosynthesis</keyword>
<evidence type="ECO:0000256" key="4">
    <source>
        <dbReference type="ARBA" id="ARBA00022691"/>
    </source>
</evidence>
<evidence type="ECO:0000259" key="5">
    <source>
        <dbReference type="Pfam" id="PF08241"/>
    </source>
</evidence>
<organism evidence="6 7">
    <name type="scientific">Heterorhabditis bacteriophora</name>
    <name type="common">Entomopathogenic nematode worm</name>
    <dbReference type="NCBI Taxonomy" id="37862"/>
    <lineage>
        <taxon>Eukaryota</taxon>
        <taxon>Metazoa</taxon>
        <taxon>Ecdysozoa</taxon>
        <taxon>Nematoda</taxon>
        <taxon>Chromadorea</taxon>
        <taxon>Rhabditida</taxon>
        <taxon>Rhabditina</taxon>
        <taxon>Rhabditomorpha</taxon>
        <taxon>Strongyloidea</taxon>
        <taxon>Heterorhabditidae</taxon>
        <taxon>Heterorhabditis</taxon>
    </lineage>
</organism>
<dbReference type="InterPro" id="IPR010233">
    <property type="entry name" value="UbiG_MeTrfase"/>
</dbReference>
<proteinExistence type="predicted"/>
<evidence type="ECO:0000256" key="2">
    <source>
        <dbReference type="ARBA" id="ARBA00022679"/>
    </source>
</evidence>
<keyword evidence="6" id="KW-1185">Reference proteome</keyword>
<sequence length="239" mass="26524">MEHGALRHLSRTIRQRAILRKHSTNTSSSLDNKEVEKFRELSSQWADEFGPFKALHSLNQLRVPWILQNIGENKEIHILDMGSGGGLLSVPLARAGLRVTGLDATEKAVAAAREVLMSPPLKVSGVSERISYHVGTVEEFAEENENAFDAVVASEILEHVADLNSFVSACARLAKPNAHLFFTTINKTVLSWITAVWLAENVLGIVPPGVHDWEKFVKPDHLARILKDNDCSIRLSFVF</sequence>